<dbReference type="EMBL" id="VJXW01000010">
    <property type="protein sequence ID" value="TRW25424.1"/>
    <property type="molecule type" value="Genomic_DNA"/>
</dbReference>
<evidence type="ECO:0000256" key="1">
    <source>
        <dbReference type="ARBA" id="ARBA00023015"/>
    </source>
</evidence>
<dbReference type="PANTHER" id="PTHR33154">
    <property type="entry name" value="TRANSCRIPTIONAL REGULATOR, ARSR FAMILY"/>
    <property type="match status" value="1"/>
</dbReference>
<dbReference type="Pfam" id="PF01022">
    <property type="entry name" value="HTH_5"/>
    <property type="match status" value="1"/>
</dbReference>
<dbReference type="InterPro" id="IPR001845">
    <property type="entry name" value="HTH_ArsR_DNA-bd_dom"/>
</dbReference>
<dbReference type="CDD" id="cd00090">
    <property type="entry name" value="HTH_ARSR"/>
    <property type="match status" value="1"/>
</dbReference>
<dbReference type="Gene3D" id="1.10.10.10">
    <property type="entry name" value="Winged helix-like DNA-binding domain superfamily/Winged helix DNA-binding domain"/>
    <property type="match status" value="1"/>
</dbReference>
<dbReference type="AlphaFoldDB" id="A0A552V4L8"/>
<evidence type="ECO:0000256" key="3">
    <source>
        <dbReference type="ARBA" id="ARBA00023163"/>
    </source>
</evidence>
<protein>
    <submittedName>
        <fullName evidence="5">Winged helix-turn-helix transcriptional regulator</fullName>
    </submittedName>
</protein>
<dbReference type="Proteomes" id="UP000319424">
    <property type="component" value="Unassembled WGS sequence"/>
</dbReference>
<evidence type="ECO:0000313" key="5">
    <source>
        <dbReference type="EMBL" id="TRW25424.1"/>
    </source>
</evidence>
<dbReference type="SUPFAM" id="SSF46785">
    <property type="entry name" value="Winged helix' DNA-binding domain"/>
    <property type="match status" value="1"/>
</dbReference>
<comment type="caution">
    <text evidence="5">The sequence shown here is derived from an EMBL/GenBank/DDBJ whole genome shotgun (WGS) entry which is preliminary data.</text>
</comment>
<dbReference type="InterPro" id="IPR051081">
    <property type="entry name" value="HTH_MetalResp_TranReg"/>
</dbReference>
<dbReference type="GO" id="GO:0003677">
    <property type="term" value="F:DNA binding"/>
    <property type="evidence" value="ECO:0007669"/>
    <property type="project" value="UniProtKB-KW"/>
</dbReference>
<dbReference type="PANTHER" id="PTHR33154:SF18">
    <property type="entry name" value="ARSENICAL RESISTANCE OPERON REPRESSOR"/>
    <property type="match status" value="1"/>
</dbReference>
<sequence>MGRNLPHDHGNKDIEQLQIQLDKLENFRILSDIFKHLGDSTRVRLFWTLCHVEECVLNLSTMMGMSSPAISHHLRSLKDAGLITSRRSGKEVYYKVADTRVAHLLHATIEKAMAISCPK</sequence>
<keyword evidence="1" id="KW-0805">Transcription regulation</keyword>
<evidence type="ECO:0000256" key="2">
    <source>
        <dbReference type="ARBA" id="ARBA00023125"/>
    </source>
</evidence>
<accession>A0A552V4L8</accession>
<dbReference type="GO" id="GO:0003700">
    <property type="term" value="F:DNA-binding transcription factor activity"/>
    <property type="evidence" value="ECO:0007669"/>
    <property type="project" value="InterPro"/>
</dbReference>
<proteinExistence type="predicted"/>
<dbReference type="OrthoDB" id="9794330at2"/>
<dbReference type="NCBIfam" id="NF033788">
    <property type="entry name" value="HTH_metalloreg"/>
    <property type="match status" value="1"/>
</dbReference>
<dbReference type="SMART" id="SM00418">
    <property type="entry name" value="HTH_ARSR"/>
    <property type="match status" value="1"/>
</dbReference>
<evidence type="ECO:0000313" key="6">
    <source>
        <dbReference type="Proteomes" id="UP000319424"/>
    </source>
</evidence>
<keyword evidence="3" id="KW-0804">Transcription</keyword>
<dbReference type="PRINTS" id="PR00778">
    <property type="entry name" value="HTHARSR"/>
</dbReference>
<organism evidence="5 6">
    <name type="scientific">Criibacterium bergeronii</name>
    <dbReference type="NCBI Taxonomy" id="1871336"/>
    <lineage>
        <taxon>Bacteria</taxon>
        <taxon>Bacillati</taxon>
        <taxon>Bacillota</taxon>
        <taxon>Clostridia</taxon>
        <taxon>Peptostreptococcales</taxon>
        <taxon>Filifactoraceae</taxon>
        <taxon>Criibacterium</taxon>
    </lineage>
</organism>
<dbReference type="InterPro" id="IPR011991">
    <property type="entry name" value="ArsR-like_HTH"/>
</dbReference>
<name>A0A552V4L8_9FIRM</name>
<reference evidence="5 6" key="1">
    <citation type="submission" date="2019-07" db="EMBL/GenBank/DDBJ databases">
        <title>Criibacterium bergeronii gen. nov., sp. nov. isolated from human clinical samples.</title>
        <authorList>
            <person name="Maheux A.F."/>
            <person name="Boudreau D.K."/>
            <person name="Berube E."/>
            <person name="Brodeur S."/>
            <person name="Bernard K.A."/>
            <person name="Abed J.Y."/>
            <person name="Ducrey E."/>
            <person name="Guay E.F."/>
            <person name="Raymond F."/>
            <person name="Corbeil J."/>
            <person name="Domingo M.-C."/>
            <person name="Roy P.H."/>
            <person name="Boissinot M."/>
            <person name="Tocheva E.I."/>
            <person name="Omar R.F."/>
        </authorList>
    </citation>
    <scope>NUCLEOTIDE SEQUENCE [LARGE SCALE GENOMIC DNA]</scope>
    <source>
        <strain evidence="5 6">CCRI-24246</strain>
    </source>
</reference>
<dbReference type="PROSITE" id="PS50987">
    <property type="entry name" value="HTH_ARSR_2"/>
    <property type="match status" value="1"/>
</dbReference>
<dbReference type="InterPro" id="IPR036390">
    <property type="entry name" value="WH_DNA-bd_sf"/>
</dbReference>
<dbReference type="RefSeq" id="WP_144398315.1">
    <property type="nucleotide sequence ID" value="NZ_VJXW01000010.1"/>
</dbReference>
<feature type="domain" description="HTH arsR-type" evidence="4">
    <location>
        <begin position="21"/>
        <end position="116"/>
    </location>
</feature>
<evidence type="ECO:0000259" key="4">
    <source>
        <dbReference type="PROSITE" id="PS50987"/>
    </source>
</evidence>
<keyword evidence="2" id="KW-0238">DNA-binding</keyword>
<dbReference type="InterPro" id="IPR036388">
    <property type="entry name" value="WH-like_DNA-bd_sf"/>
</dbReference>
<gene>
    <name evidence="5" type="ORF">FL857_07325</name>
</gene>